<name>A6M9C9_ECOLX</name>
<dbReference type="GO" id="GO:0005886">
    <property type="term" value="C:plasma membrane"/>
    <property type="evidence" value="ECO:0007669"/>
    <property type="project" value="UniProtKB-SubCell"/>
</dbReference>
<evidence type="ECO:0000256" key="4">
    <source>
        <dbReference type="ARBA" id="ARBA00022989"/>
    </source>
</evidence>
<dbReference type="PANTHER" id="PTHR30250">
    <property type="entry name" value="PST FAMILY PREDICTED COLANIC ACID TRANSPORTER"/>
    <property type="match status" value="1"/>
</dbReference>
<sequence>MQNNKRVVFMNVSLNIMQQLINTVYTFIIPPLIIINYGSDINGLISSVKQCLVYLALVEAGVGGAAIVALFKPLSEGDRVLQSQIISEAKYFYSKIGVVFIILLLLFSIIYAQIISDQININLAISLFVIMGLINAVDFLLISKYQVFLTADNKLYVTSATKILTIILDMGCAYILITEGINIILVQICSVFIYMIRYVIYYFYFLKKYSYISFDLKNKTALLHQKSAVLIHQISGALVFNSPMILITIFLNLKAVSIYSIYMLIFMAIKVFLSTITNGMQSVFGRMIVNENFNAVREYFSKFEILYFSCLGWFYSCALILSYDFIYLYTLKFNDPDYVQTILIYLFVIIGIADNIRVPGMTLIAAKGHYEQTKYRSIIEALLNIVFSIVFIKIYGLPGVLLGSIISYSYRTIDIIYYSSNKILKQSIIFKMIMLFFLVFFILGNYFVVESLKMPFFINDFFKWILYSTFVAVLSALLWLLFYKIMRLMSDKIY</sequence>
<dbReference type="PATRIC" id="fig|562.7175.peg.4775"/>
<dbReference type="RefSeq" id="WP_021554459.1">
    <property type="nucleotide sequence ID" value="NZ_CAIZVW010000001.1"/>
</dbReference>
<dbReference type="AlphaFoldDB" id="A6M9C9"/>
<evidence type="ECO:0000313" key="6">
    <source>
        <dbReference type="EMBL" id="ABE98428.1"/>
    </source>
</evidence>
<evidence type="ECO:0000256" key="5">
    <source>
        <dbReference type="ARBA" id="ARBA00023136"/>
    </source>
</evidence>
<accession>A6M9C9</accession>
<keyword evidence="4" id="KW-1133">Transmembrane helix</keyword>
<keyword evidence="3" id="KW-0812">Transmembrane</keyword>
<organism evidence="6">
    <name type="scientific">Escherichia coli</name>
    <dbReference type="NCBI Taxonomy" id="562"/>
    <lineage>
        <taxon>Bacteria</taxon>
        <taxon>Pseudomonadati</taxon>
        <taxon>Pseudomonadota</taxon>
        <taxon>Gammaproteobacteria</taxon>
        <taxon>Enterobacterales</taxon>
        <taxon>Enterobacteriaceae</taxon>
        <taxon>Escherichia</taxon>
    </lineage>
</organism>
<gene>
    <name evidence="6" type="primary">wzx</name>
</gene>
<comment type="subcellular location">
    <subcellularLocation>
        <location evidence="1">Cell membrane</location>
        <topology evidence="1">Multi-pass membrane protein</topology>
    </subcellularLocation>
</comment>
<dbReference type="InterPro" id="IPR050833">
    <property type="entry name" value="Poly_Biosynth_Transport"/>
</dbReference>
<evidence type="ECO:0000256" key="1">
    <source>
        <dbReference type="ARBA" id="ARBA00004651"/>
    </source>
</evidence>
<evidence type="ECO:0000256" key="2">
    <source>
        <dbReference type="ARBA" id="ARBA00022475"/>
    </source>
</evidence>
<dbReference type="EMBL" id="DQ465248">
    <property type="protein sequence ID" value="ABE98428.1"/>
    <property type="molecule type" value="Genomic_DNA"/>
</dbReference>
<keyword evidence="5" id="KW-0472">Membrane</keyword>
<reference evidence="6" key="1">
    <citation type="journal article" date="2007" name="Mol. Cell. Probes">
        <title>Sequencing and analysis of the Escherichia coli serogroup O117, O126, and O146 O-antigen gene clusters and development of PCR assays targeting serogroup O117-, O126-, and O146-specific DNA sequences.</title>
        <authorList>
            <person name="Liu Y."/>
            <person name="Debroy C."/>
            <person name="Fratamico P."/>
        </authorList>
    </citation>
    <scope>NUCLEOTIDE SEQUENCE</scope>
    <source>
        <strain evidence="6">O126</strain>
    </source>
</reference>
<proteinExistence type="predicted"/>
<protein>
    <submittedName>
        <fullName evidence="6">Flippase</fullName>
    </submittedName>
</protein>
<evidence type="ECO:0000256" key="3">
    <source>
        <dbReference type="ARBA" id="ARBA00022692"/>
    </source>
</evidence>
<keyword evidence="2" id="KW-1003">Cell membrane</keyword>
<dbReference type="PANTHER" id="PTHR30250:SF26">
    <property type="entry name" value="PSMA PROTEIN"/>
    <property type="match status" value="1"/>
</dbReference>